<accession>A0A1I5K289</accession>
<dbReference type="Proteomes" id="UP000182400">
    <property type="component" value="Unassembled WGS sequence"/>
</dbReference>
<sequence length="29" mass="3208">MHNIGAREDDLRTLTQGGSSGDGPFSFWR</sequence>
<dbReference type="EMBL" id="FOWP01000002">
    <property type="protein sequence ID" value="SFO79117.1"/>
    <property type="molecule type" value="Genomic_DNA"/>
</dbReference>
<evidence type="ECO:0000313" key="2">
    <source>
        <dbReference type="EMBL" id="SFO79117.1"/>
    </source>
</evidence>
<dbReference type="AlphaFoldDB" id="A0A1I5K289"/>
<feature type="compositionally biased region" description="Basic and acidic residues" evidence="1">
    <location>
        <begin position="1"/>
        <end position="12"/>
    </location>
</feature>
<name>A0A1I5K289_9GAMM</name>
<evidence type="ECO:0000313" key="3">
    <source>
        <dbReference type="Proteomes" id="UP000182400"/>
    </source>
</evidence>
<protein>
    <submittedName>
        <fullName evidence="2">Uncharacterized protein</fullName>
    </submittedName>
</protein>
<feature type="region of interest" description="Disordered" evidence="1">
    <location>
        <begin position="1"/>
        <end position="29"/>
    </location>
</feature>
<organism evidence="2 3">
    <name type="scientific">Ectopseudomonas composti</name>
    <dbReference type="NCBI Taxonomy" id="658457"/>
    <lineage>
        <taxon>Bacteria</taxon>
        <taxon>Pseudomonadati</taxon>
        <taxon>Pseudomonadota</taxon>
        <taxon>Gammaproteobacteria</taxon>
        <taxon>Pseudomonadales</taxon>
        <taxon>Pseudomonadaceae</taxon>
        <taxon>Ectopseudomonas</taxon>
    </lineage>
</organism>
<proteinExistence type="predicted"/>
<gene>
    <name evidence="2" type="ORF">SAMN05216601_10277</name>
</gene>
<reference evidence="2 3" key="1">
    <citation type="submission" date="2016-10" db="EMBL/GenBank/DDBJ databases">
        <authorList>
            <person name="de Groot N.N."/>
        </authorList>
    </citation>
    <scope>NUCLEOTIDE SEQUENCE [LARGE SCALE GENOMIC DNA]</scope>
    <source>
        <strain evidence="2 3">CCUG 59231</strain>
    </source>
</reference>
<evidence type="ECO:0000256" key="1">
    <source>
        <dbReference type="SAM" id="MobiDB-lite"/>
    </source>
</evidence>